<dbReference type="PANTHER" id="PTHR30582">
    <property type="entry name" value="L,D-TRANSPEPTIDASE"/>
    <property type="match status" value="1"/>
</dbReference>
<dbReference type="GO" id="GO:0008360">
    <property type="term" value="P:regulation of cell shape"/>
    <property type="evidence" value="ECO:0007669"/>
    <property type="project" value="UniProtKB-UniRule"/>
</dbReference>
<dbReference type="OrthoDB" id="177750at2"/>
<organism evidence="10 11">
    <name type="scientific">Clostridium cavendishii DSM 21758</name>
    <dbReference type="NCBI Taxonomy" id="1121302"/>
    <lineage>
        <taxon>Bacteria</taxon>
        <taxon>Bacillati</taxon>
        <taxon>Bacillota</taxon>
        <taxon>Clostridia</taxon>
        <taxon>Eubacteriales</taxon>
        <taxon>Clostridiaceae</taxon>
        <taxon>Clostridium</taxon>
    </lineage>
</organism>
<keyword evidence="11" id="KW-1185">Reference proteome</keyword>
<name>A0A1M6ECY5_9CLOT</name>
<dbReference type="GO" id="GO:0005576">
    <property type="term" value="C:extracellular region"/>
    <property type="evidence" value="ECO:0007669"/>
    <property type="project" value="TreeGrafter"/>
</dbReference>
<dbReference type="InterPro" id="IPR005490">
    <property type="entry name" value="LD_TPept_cat_dom"/>
</dbReference>
<keyword evidence="4 6" id="KW-0573">Peptidoglycan synthesis</keyword>
<feature type="coiled-coil region" evidence="7">
    <location>
        <begin position="168"/>
        <end position="202"/>
    </location>
</feature>
<dbReference type="SUPFAM" id="SSF141523">
    <property type="entry name" value="L,D-transpeptidase catalytic domain-like"/>
    <property type="match status" value="1"/>
</dbReference>
<evidence type="ECO:0000259" key="9">
    <source>
        <dbReference type="PROSITE" id="PS52029"/>
    </source>
</evidence>
<evidence type="ECO:0000256" key="2">
    <source>
        <dbReference type="ARBA" id="ARBA00022679"/>
    </source>
</evidence>
<dbReference type="CDD" id="cd16913">
    <property type="entry name" value="YkuD_like"/>
    <property type="match status" value="1"/>
</dbReference>
<keyword evidence="3 6" id="KW-0133">Cell shape</keyword>
<dbReference type="PANTHER" id="PTHR30582:SF2">
    <property type="entry name" value="L,D-TRANSPEPTIDASE YCIB-RELATED"/>
    <property type="match status" value="1"/>
</dbReference>
<evidence type="ECO:0000256" key="4">
    <source>
        <dbReference type="ARBA" id="ARBA00022984"/>
    </source>
</evidence>
<sequence length="357" mass="41262">MKQLFTKLNKRKIIIGIGSLVIVICTSYAYSKNVKATEIKDNFSKKIGNNNYEDAIKIYNDSKDDVIVMKTLNTKADLKKTINTELLEIKEDYISEKLSFKEAIDKVNKLKNLDVVEEKYYTDVLKIIERINDFRNDYKEAVELNAKGIYNKSLDKLSNIAKEDKLYAEKALKLKDEVNDKNEKYKVEIEEAKKDLTEIVSRLGLDDLKDAISSYVPFPEIEGFVNNSDISSNNEFLIWVDIKNQKTNIFLGKKNEWKLIKRFESATGAEGKDTPTGVFKVKDRGIWFFSHKYNQGGKYWVQFMGNYLFHSLPMNMNKEVVDDTLGTPVSHGCIRLAVENSKWIYDNIPNETTIYIK</sequence>
<dbReference type="Proteomes" id="UP000184310">
    <property type="component" value="Unassembled WGS sequence"/>
</dbReference>
<evidence type="ECO:0000256" key="6">
    <source>
        <dbReference type="PROSITE-ProRule" id="PRU01373"/>
    </source>
</evidence>
<evidence type="ECO:0000313" key="10">
    <source>
        <dbReference type="EMBL" id="SHI83178.1"/>
    </source>
</evidence>
<comment type="pathway">
    <text evidence="1 6">Cell wall biogenesis; peptidoglycan biosynthesis.</text>
</comment>
<dbReference type="GO" id="GO:0018104">
    <property type="term" value="P:peptidoglycan-protein cross-linking"/>
    <property type="evidence" value="ECO:0007669"/>
    <property type="project" value="TreeGrafter"/>
</dbReference>
<dbReference type="GO" id="GO:0016740">
    <property type="term" value="F:transferase activity"/>
    <property type="evidence" value="ECO:0007669"/>
    <property type="project" value="UniProtKB-KW"/>
</dbReference>
<dbReference type="InterPro" id="IPR050979">
    <property type="entry name" value="LD-transpeptidase"/>
</dbReference>
<keyword evidence="8" id="KW-1133">Transmembrane helix</keyword>
<dbReference type="PROSITE" id="PS52029">
    <property type="entry name" value="LD_TPASE"/>
    <property type="match status" value="1"/>
</dbReference>
<dbReference type="EMBL" id="FQZB01000005">
    <property type="protein sequence ID" value="SHI83178.1"/>
    <property type="molecule type" value="Genomic_DNA"/>
</dbReference>
<dbReference type="InterPro" id="IPR038063">
    <property type="entry name" value="Transpep_catalytic_dom"/>
</dbReference>
<feature type="active site" description="Proton donor/acceptor" evidence="6">
    <location>
        <position position="310"/>
    </location>
</feature>
<dbReference type="AlphaFoldDB" id="A0A1M6ECY5"/>
<protein>
    <submittedName>
        <fullName evidence="10">L,D-transpeptidase catalytic domain</fullName>
    </submittedName>
</protein>
<evidence type="ECO:0000256" key="3">
    <source>
        <dbReference type="ARBA" id="ARBA00022960"/>
    </source>
</evidence>
<dbReference type="Gene3D" id="2.40.440.10">
    <property type="entry name" value="L,D-transpeptidase catalytic domain-like"/>
    <property type="match status" value="1"/>
</dbReference>
<keyword evidence="2" id="KW-0808">Transferase</keyword>
<dbReference type="Pfam" id="PF03734">
    <property type="entry name" value="YkuD"/>
    <property type="match status" value="1"/>
</dbReference>
<evidence type="ECO:0000256" key="1">
    <source>
        <dbReference type="ARBA" id="ARBA00004752"/>
    </source>
</evidence>
<dbReference type="UniPathway" id="UPA00219"/>
<feature type="transmembrane region" description="Helical" evidence="8">
    <location>
        <begin position="12"/>
        <end position="30"/>
    </location>
</feature>
<dbReference type="GO" id="GO:0071972">
    <property type="term" value="F:peptidoglycan L,D-transpeptidase activity"/>
    <property type="evidence" value="ECO:0007669"/>
    <property type="project" value="TreeGrafter"/>
</dbReference>
<keyword evidence="8" id="KW-0812">Transmembrane</keyword>
<evidence type="ECO:0000313" key="11">
    <source>
        <dbReference type="Proteomes" id="UP000184310"/>
    </source>
</evidence>
<keyword evidence="7" id="KW-0175">Coiled coil</keyword>
<gene>
    <name evidence="10" type="ORF">SAMN02745163_00819</name>
</gene>
<accession>A0A1M6ECY5</accession>
<evidence type="ECO:0000256" key="5">
    <source>
        <dbReference type="ARBA" id="ARBA00023316"/>
    </source>
</evidence>
<evidence type="ECO:0000256" key="7">
    <source>
        <dbReference type="SAM" id="Coils"/>
    </source>
</evidence>
<reference evidence="10 11" key="1">
    <citation type="submission" date="2016-11" db="EMBL/GenBank/DDBJ databases">
        <authorList>
            <person name="Jaros S."/>
            <person name="Januszkiewicz K."/>
            <person name="Wedrychowicz H."/>
        </authorList>
    </citation>
    <scope>NUCLEOTIDE SEQUENCE [LARGE SCALE GENOMIC DNA]</scope>
    <source>
        <strain evidence="10 11">DSM 21758</strain>
    </source>
</reference>
<feature type="domain" description="L,D-TPase catalytic" evidence="9">
    <location>
        <begin position="236"/>
        <end position="357"/>
    </location>
</feature>
<dbReference type="RefSeq" id="WP_072985409.1">
    <property type="nucleotide sequence ID" value="NZ_FQZB01000005.1"/>
</dbReference>
<feature type="active site" description="Nucleophile" evidence="6">
    <location>
        <position position="333"/>
    </location>
</feature>
<dbReference type="GO" id="GO:0071555">
    <property type="term" value="P:cell wall organization"/>
    <property type="evidence" value="ECO:0007669"/>
    <property type="project" value="UniProtKB-UniRule"/>
</dbReference>
<proteinExistence type="predicted"/>
<keyword evidence="5 6" id="KW-0961">Cell wall biogenesis/degradation</keyword>
<keyword evidence="8" id="KW-0472">Membrane</keyword>
<evidence type="ECO:0000256" key="8">
    <source>
        <dbReference type="SAM" id="Phobius"/>
    </source>
</evidence>